<dbReference type="CDD" id="cd08356">
    <property type="entry name" value="VOC_CChe_VCA0619_like"/>
    <property type="match status" value="1"/>
</dbReference>
<proteinExistence type="predicted"/>
<dbReference type="EMBL" id="CP032419">
    <property type="protein sequence ID" value="AYC31508.1"/>
    <property type="molecule type" value="Genomic_DNA"/>
</dbReference>
<evidence type="ECO:0000313" key="3">
    <source>
        <dbReference type="Proteomes" id="UP000265560"/>
    </source>
</evidence>
<dbReference type="Pfam" id="PF00903">
    <property type="entry name" value="Glyoxalase"/>
    <property type="match status" value="1"/>
</dbReference>
<gene>
    <name evidence="2" type="ORF">D3880_03455</name>
</gene>
<reference evidence="3" key="1">
    <citation type="submission" date="2018-09" db="EMBL/GenBank/DDBJ databases">
        <authorList>
            <person name="Zhu H."/>
        </authorList>
    </citation>
    <scope>NUCLEOTIDE SEQUENCE [LARGE SCALE GENOMIC DNA]</scope>
    <source>
        <strain evidence="3">K2W31S-8</strain>
    </source>
</reference>
<dbReference type="KEGG" id="pcav:D3880_03455"/>
<organism evidence="2 3">
    <name type="scientific">Pseudomonas cavernae</name>
    <dbReference type="NCBI Taxonomy" id="2320867"/>
    <lineage>
        <taxon>Bacteria</taxon>
        <taxon>Pseudomonadati</taxon>
        <taxon>Pseudomonadota</taxon>
        <taxon>Gammaproteobacteria</taxon>
        <taxon>Pseudomonadales</taxon>
        <taxon>Pseudomonadaceae</taxon>
        <taxon>Pseudomonas</taxon>
    </lineage>
</organism>
<keyword evidence="3" id="KW-1185">Reference proteome</keyword>
<feature type="domain" description="VOC" evidence="1">
    <location>
        <begin position="3"/>
        <end position="121"/>
    </location>
</feature>
<dbReference type="Gene3D" id="3.10.180.10">
    <property type="entry name" value="2,3-Dihydroxybiphenyl 1,2-Dioxygenase, domain 1"/>
    <property type="match status" value="1"/>
</dbReference>
<dbReference type="SUPFAM" id="SSF54593">
    <property type="entry name" value="Glyoxalase/Bleomycin resistance protein/Dihydroxybiphenyl dioxygenase"/>
    <property type="match status" value="1"/>
</dbReference>
<dbReference type="RefSeq" id="WP_119892134.1">
    <property type="nucleotide sequence ID" value="NZ_CP032419.1"/>
</dbReference>
<name>A0A385Z0T5_9PSED</name>
<dbReference type="PROSITE" id="PS51819">
    <property type="entry name" value="VOC"/>
    <property type="match status" value="1"/>
</dbReference>
<sequence length="122" mass="14414">MNPLRSVELKAFVPAKDFQLSRQFYQDLGFKPGWADEQLAYFSHGEHCAFLLQNYYVREWADNCMLHLLVEDLDAWWQQIQEARLAERYGVRLVPPQEQPWGMRDCVLIDPSGVLWRIAQNT</sequence>
<dbReference type="InterPro" id="IPR037523">
    <property type="entry name" value="VOC_core"/>
</dbReference>
<evidence type="ECO:0000313" key="2">
    <source>
        <dbReference type="EMBL" id="AYC31508.1"/>
    </source>
</evidence>
<evidence type="ECO:0000259" key="1">
    <source>
        <dbReference type="PROSITE" id="PS51819"/>
    </source>
</evidence>
<dbReference type="AlphaFoldDB" id="A0A385Z0T5"/>
<dbReference type="InterPro" id="IPR004360">
    <property type="entry name" value="Glyas_Fos-R_dOase_dom"/>
</dbReference>
<accession>A0A385Z0T5</accession>
<protein>
    <submittedName>
        <fullName evidence="2">Glyoxalase</fullName>
    </submittedName>
</protein>
<dbReference type="OrthoDB" id="674527at2"/>
<dbReference type="InterPro" id="IPR029068">
    <property type="entry name" value="Glyas_Bleomycin-R_OHBP_Dase"/>
</dbReference>
<dbReference type="Proteomes" id="UP000265560">
    <property type="component" value="Chromosome"/>
</dbReference>